<evidence type="ECO:0000256" key="4">
    <source>
        <dbReference type="ARBA" id="ARBA00022989"/>
    </source>
</evidence>
<reference evidence="10 11" key="1">
    <citation type="journal article" date="2018" name="G3 (Bethesda)">
        <title>Phylogenetic and Phylogenomic Definition of Rhizopus Species.</title>
        <authorList>
            <person name="Gryganskyi A.P."/>
            <person name="Golan J."/>
            <person name="Dolatabadi S."/>
            <person name="Mondo S."/>
            <person name="Robb S."/>
            <person name="Idnurm A."/>
            <person name="Muszewska A."/>
            <person name="Steczkiewicz K."/>
            <person name="Masonjones S."/>
            <person name="Liao H.L."/>
            <person name="Gajdeczka M.T."/>
            <person name="Anike F."/>
            <person name="Vuek A."/>
            <person name="Anishchenko I.M."/>
            <person name="Voigt K."/>
            <person name="de Hoog G.S."/>
            <person name="Smith M.E."/>
            <person name="Heitman J."/>
            <person name="Vilgalys R."/>
            <person name="Stajich J.E."/>
        </authorList>
    </citation>
    <scope>NUCLEOTIDE SEQUENCE [LARGE SCALE GENOMIC DNA]</scope>
    <source>
        <strain evidence="10 11">CBS 357.93</strain>
    </source>
</reference>
<comment type="caution">
    <text evidence="10">The sequence shown here is derived from an EMBL/GenBank/DDBJ whole genome shotgun (WGS) entry which is preliminary data.</text>
</comment>
<dbReference type="InterPro" id="IPR051136">
    <property type="entry name" value="Intracellular_Lectin-GPT"/>
</dbReference>
<keyword evidence="2" id="KW-0812">Transmembrane</keyword>
<evidence type="ECO:0000256" key="6">
    <source>
        <dbReference type="SAM" id="Coils"/>
    </source>
</evidence>
<dbReference type="GO" id="GO:0000139">
    <property type="term" value="C:Golgi membrane"/>
    <property type="evidence" value="ECO:0007669"/>
    <property type="project" value="TreeGrafter"/>
</dbReference>
<evidence type="ECO:0000256" key="2">
    <source>
        <dbReference type="ARBA" id="ARBA00022692"/>
    </source>
</evidence>
<evidence type="ECO:0000313" key="10">
    <source>
        <dbReference type="EMBL" id="RCH96251.1"/>
    </source>
</evidence>
<accession>A0A367K2Y7</accession>
<evidence type="ECO:0000256" key="7">
    <source>
        <dbReference type="SAM" id="MobiDB-lite"/>
    </source>
</evidence>
<keyword evidence="4" id="KW-1133">Transmembrane helix</keyword>
<dbReference type="GO" id="GO:0005537">
    <property type="term" value="F:D-mannose binding"/>
    <property type="evidence" value="ECO:0007669"/>
    <property type="project" value="TreeGrafter"/>
</dbReference>
<dbReference type="InterPro" id="IPR013320">
    <property type="entry name" value="ConA-like_dom_sf"/>
</dbReference>
<feature type="domain" description="L-type lectin-like" evidence="9">
    <location>
        <begin position="45"/>
        <end position="262"/>
    </location>
</feature>
<gene>
    <name evidence="10" type="ORF">CU097_009754</name>
</gene>
<evidence type="ECO:0000256" key="8">
    <source>
        <dbReference type="SAM" id="SignalP"/>
    </source>
</evidence>
<dbReference type="PANTHER" id="PTHR12223:SF28">
    <property type="entry name" value="LECTIN, MANNOSE BINDING 1 LIKE"/>
    <property type="match status" value="1"/>
</dbReference>
<comment type="subcellular location">
    <subcellularLocation>
        <location evidence="1">Membrane</location>
        <topology evidence="1">Single-pass type I membrane protein</topology>
    </subcellularLocation>
</comment>
<keyword evidence="3 8" id="KW-0732">Signal</keyword>
<evidence type="ECO:0000256" key="5">
    <source>
        <dbReference type="ARBA" id="ARBA00023136"/>
    </source>
</evidence>
<evidence type="ECO:0000259" key="9">
    <source>
        <dbReference type="PROSITE" id="PS51328"/>
    </source>
</evidence>
<dbReference type="Proteomes" id="UP000252139">
    <property type="component" value="Unassembled WGS sequence"/>
</dbReference>
<feature type="compositionally biased region" description="Basic and acidic residues" evidence="7">
    <location>
        <begin position="273"/>
        <end position="295"/>
    </location>
</feature>
<protein>
    <recommendedName>
        <fullName evidence="9">L-type lectin-like domain-containing protein</fullName>
    </recommendedName>
</protein>
<dbReference type="Pfam" id="PF03388">
    <property type="entry name" value="Lectin_leg-like"/>
    <property type="match status" value="1"/>
</dbReference>
<proteinExistence type="predicted"/>
<feature type="region of interest" description="Disordered" evidence="7">
    <location>
        <begin position="256"/>
        <end position="295"/>
    </location>
</feature>
<evidence type="ECO:0000256" key="1">
    <source>
        <dbReference type="ARBA" id="ARBA00004479"/>
    </source>
</evidence>
<dbReference type="OrthoDB" id="10265193at2759"/>
<evidence type="ECO:0000256" key="3">
    <source>
        <dbReference type="ARBA" id="ARBA00022729"/>
    </source>
</evidence>
<feature type="signal peptide" evidence="8">
    <location>
        <begin position="1"/>
        <end position="19"/>
    </location>
</feature>
<dbReference type="GO" id="GO:0005789">
    <property type="term" value="C:endoplasmic reticulum membrane"/>
    <property type="evidence" value="ECO:0007669"/>
    <property type="project" value="TreeGrafter"/>
</dbReference>
<evidence type="ECO:0000313" key="11">
    <source>
        <dbReference type="Proteomes" id="UP000252139"/>
    </source>
</evidence>
<keyword evidence="5" id="KW-0472">Membrane</keyword>
<keyword evidence="6" id="KW-0175">Coiled coil</keyword>
<dbReference type="STRING" id="86630.A0A367K2Y7"/>
<dbReference type="SUPFAM" id="SSF49899">
    <property type="entry name" value="Concanavalin A-like lectins/glucanases"/>
    <property type="match status" value="1"/>
</dbReference>
<feature type="coiled-coil region" evidence="6">
    <location>
        <begin position="391"/>
        <end position="425"/>
    </location>
</feature>
<dbReference type="GO" id="GO:0005793">
    <property type="term" value="C:endoplasmic reticulum-Golgi intermediate compartment"/>
    <property type="evidence" value="ECO:0007669"/>
    <property type="project" value="TreeGrafter"/>
</dbReference>
<organism evidence="10 11">
    <name type="scientific">Rhizopus azygosporus</name>
    <name type="common">Rhizopus microsporus var. azygosporus</name>
    <dbReference type="NCBI Taxonomy" id="86630"/>
    <lineage>
        <taxon>Eukaryota</taxon>
        <taxon>Fungi</taxon>
        <taxon>Fungi incertae sedis</taxon>
        <taxon>Mucoromycota</taxon>
        <taxon>Mucoromycotina</taxon>
        <taxon>Mucoromycetes</taxon>
        <taxon>Mucorales</taxon>
        <taxon>Mucorineae</taxon>
        <taxon>Rhizopodaceae</taxon>
        <taxon>Rhizopus</taxon>
    </lineage>
</organism>
<dbReference type="PROSITE" id="PS51328">
    <property type="entry name" value="L_LECTIN_LIKE"/>
    <property type="match status" value="1"/>
</dbReference>
<sequence>MKVYSLFIVTALLLETCSAGIWGSSEVHQVDPQQAEKDLPDTPTSKYDYKLSFKKPYYYNDSVPFWSTGGDVLQGEDFIRLSPSIPNTKGWIWSDRPNPYEEWETVVAFKVSGTSMHGGRGLAFWYTKDSKQSGPIFGSKDKWDGLSIWLDSANPVNHKASTMAILNDGTLSFASGVDPRKHALGTCSITYRNSPTPAYLKVTLKDNTLTVYLDNSGEGKDYRICLQRSGIKLPTGYFFGISAYSHTPADDHDVISFETRQLNPPKKTSRPKRPLEEEKKKKGEEFSGIDDEQKQRIQEAEYQMRKLRESGNDMSHEVAVTMSAIYDTQVRTIERLEVLQLQIEALGAPTPESIIAGNYENVKRNSQGDSGVSIELSRRVDEIREETKKSSAQFERLASDQSRQIKELQNSIRKLEQTLSGLDTRILSQSDMIQNQMKEVNLHSSETRGAILSSSLLDRFIQNYV</sequence>
<dbReference type="GO" id="GO:0006888">
    <property type="term" value="P:endoplasmic reticulum to Golgi vesicle-mediated transport"/>
    <property type="evidence" value="ECO:0007669"/>
    <property type="project" value="TreeGrafter"/>
</dbReference>
<dbReference type="PANTHER" id="PTHR12223">
    <property type="entry name" value="VESICULAR MANNOSE-BINDING LECTIN"/>
    <property type="match status" value="1"/>
</dbReference>
<dbReference type="AlphaFoldDB" id="A0A367K2Y7"/>
<dbReference type="InterPro" id="IPR005052">
    <property type="entry name" value="Lectin_leg"/>
</dbReference>
<keyword evidence="11" id="KW-1185">Reference proteome</keyword>
<feature type="chain" id="PRO_5016653611" description="L-type lectin-like domain-containing protein" evidence="8">
    <location>
        <begin position="20"/>
        <end position="465"/>
    </location>
</feature>
<dbReference type="Gene3D" id="2.60.120.200">
    <property type="match status" value="1"/>
</dbReference>
<dbReference type="EMBL" id="PJQL01000387">
    <property type="protein sequence ID" value="RCH96251.1"/>
    <property type="molecule type" value="Genomic_DNA"/>
</dbReference>
<dbReference type="GO" id="GO:0030134">
    <property type="term" value="C:COPII-coated ER to Golgi transport vesicle"/>
    <property type="evidence" value="ECO:0007669"/>
    <property type="project" value="TreeGrafter"/>
</dbReference>
<name>A0A367K2Y7_RHIAZ</name>